<protein>
    <submittedName>
        <fullName evidence="2">Uncharacterized protein</fullName>
    </submittedName>
</protein>
<name>A0A497YAF1_9SPHI</name>
<evidence type="ECO:0000313" key="3">
    <source>
        <dbReference type="Proteomes" id="UP000273898"/>
    </source>
</evidence>
<gene>
    <name evidence="2" type="ORF">BCL90_1326</name>
</gene>
<dbReference type="AlphaFoldDB" id="A0A497YAF1"/>
<reference evidence="2 3" key="1">
    <citation type="submission" date="2018-10" db="EMBL/GenBank/DDBJ databases">
        <title>Genomic Encyclopedia of Archaeal and Bacterial Type Strains, Phase II (KMG-II): from individual species to whole genera.</title>
        <authorList>
            <person name="Goeker M."/>
        </authorList>
    </citation>
    <scope>NUCLEOTIDE SEQUENCE [LARGE SCALE GENOMIC DNA]</scope>
    <source>
        <strain evidence="2 3">DSM 19624</strain>
    </source>
</reference>
<feature type="region of interest" description="Disordered" evidence="1">
    <location>
        <begin position="1"/>
        <end position="43"/>
    </location>
</feature>
<evidence type="ECO:0000256" key="1">
    <source>
        <dbReference type="SAM" id="MobiDB-lite"/>
    </source>
</evidence>
<evidence type="ECO:0000313" key="2">
    <source>
        <dbReference type="EMBL" id="RLJ80544.1"/>
    </source>
</evidence>
<comment type="caution">
    <text evidence="2">The sequence shown here is derived from an EMBL/GenBank/DDBJ whole genome shotgun (WGS) entry which is preliminary data.</text>
</comment>
<dbReference type="Proteomes" id="UP000273898">
    <property type="component" value="Unassembled WGS sequence"/>
</dbReference>
<sequence>MSRDKKKEASLNKKAPSDYQSGKGKTAKTEIDPFAKKPGKNGK</sequence>
<accession>A0A497YAF1</accession>
<proteinExistence type="predicted"/>
<dbReference type="EMBL" id="RCCK01000010">
    <property type="protein sequence ID" value="RLJ80544.1"/>
    <property type="molecule type" value="Genomic_DNA"/>
</dbReference>
<feature type="compositionally biased region" description="Basic and acidic residues" evidence="1">
    <location>
        <begin position="1"/>
        <end position="11"/>
    </location>
</feature>
<dbReference type="RefSeq" id="WP_255512139.1">
    <property type="nucleotide sequence ID" value="NZ_RCCK01000010.1"/>
</dbReference>
<organism evidence="2 3">
    <name type="scientific">Pedobacter alluvionis</name>
    <dbReference type="NCBI Taxonomy" id="475253"/>
    <lineage>
        <taxon>Bacteria</taxon>
        <taxon>Pseudomonadati</taxon>
        <taxon>Bacteroidota</taxon>
        <taxon>Sphingobacteriia</taxon>
        <taxon>Sphingobacteriales</taxon>
        <taxon>Sphingobacteriaceae</taxon>
        <taxon>Pedobacter</taxon>
    </lineage>
</organism>